<dbReference type="CDD" id="cd07035">
    <property type="entry name" value="TPP_PYR_POX_like"/>
    <property type="match status" value="1"/>
</dbReference>
<protein>
    <submittedName>
        <fullName evidence="7">3D-(3,5/4)-trihydroxycyclohexane-1,2-dione hydrolase</fullName>
        <ecNumber evidence="7">3.7.1.22</ecNumber>
    </submittedName>
</protein>
<feature type="domain" description="Thiamine pyrophosphate enzyme TPP-binding" evidence="5">
    <location>
        <begin position="442"/>
        <end position="596"/>
    </location>
</feature>
<dbReference type="GO" id="GO:0009099">
    <property type="term" value="P:L-valine biosynthetic process"/>
    <property type="evidence" value="ECO:0007669"/>
    <property type="project" value="TreeGrafter"/>
</dbReference>
<dbReference type="InterPro" id="IPR030817">
    <property type="entry name" value="Myo_inos_IolD"/>
</dbReference>
<dbReference type="Gene3D" id="3.40.50.970">
    <property type="match status" value="2"/>
</dbReference>
<evidence type="ECO:0000259" key="5">
    <source>
        <dbReference type="Pfam" id="PF02775"/>
    </source>
</evidence>
<dbReference type="InterPro" id="IPR045229">
    <property type="entry name" value="TPP_enz"/>
</dbReference>
<dbReference type="PANTHER" id="PTHR18968:SF9">
    <property type="entry name" value="3D-(3,5_4)-TRIHYDROXYCYCLOHEXANE-1,2-DIONE HYDROLASE"/>
    <property type="match status" value="1"/>
</dbReference>
<dbReference type="Gene3D" id="3.40.50.1220">
    <property type="entry name" value="TPP-binding domain"/>
    <property type="match status" value="1"/>
</dbReference>
<gene>
    <name evidence="7" type="primary">iolD</name>
    <name evidence="7" type="ORF">PMF13cell1_05556</name>
</gene>
<dbReference type="GO" id="GO:0009097">
    <property type="term" value="P:isoleucine biosynthetic process"/>
    <property type="evidence" value="ECO:0007669"/>
    <property type="project" value="TreeGrafter"/>
</dbReference>
<evidence type="ECO:0000259" key="4">
    <source>
        <dbReference type="Pfam" id="PF00205"/>
    </source>
</evidence>
<dbReference type="Pfam" id="PF00205">
    <property type="entry name" value="TPP_enzyme_M"/>
    <property type="match status" value="1"/>
</dbReference>
<dbReference type="PANTHER" id="PTHR18968">
    <property type="entry name" value="THIAMINE PYROPHOSPHATE ENZYMES"/>
    <property type="match status" value="1"/>
</dbReference>
<dbReference type="GO" id="GO:0000287">
    <property type="term" value="F:magnesium ion binding"/>
    <property type="evidence" value="ECO:0007669"/>
    <property type="project" value="InterPro"/>
</dbReference>
<dbReference type="InterPro" id="IPR029035">
    <property type="entry name" value="DHS-like_NAD/FAD-binding_dom"/>
</dbReference>
<dbReference type="GO" id="GO:0019310">
    <property type="term" value="P:inositol catabolic process"/>
    <property type="evidence" value="ECO:0007669"/>
    <property type="project" value="InterPro"/>
</dbReference>
<dbReference type="InterPro" id="IPR012000">
    <property type="entry name" value="Thiamin_PyroP_enz_cen_dom"/>
</dbReference>
<evidence type="ECO:0000256" key="3">
    <source>
        <dbReference type="RuleBase" id="RU362132"/>
    </source>
</evidence>
<evidence type="ECO:0000256" key="1">
    <source>
        <dbReference type="ARBA" id="ARBA00007812"/>
    </source>
</evidence>
<dbReference type="GO" id="GO:0030976">
    <property type="term" value="F:thiamine pyrophosphate binding"/>
    <property type="evidence" value="ECO:0007669"/>
    <property type="project" value="InterPro"/>
</dbReference>
<dbReference type="Pfam" id="PF02776">
    <property type="entry name" value="TPP_enzyme_N"/>
    <property type="match status" value="1"/>
</dbReference>
<dbReference type="InterPro" id="IPR000399">
    <property type="entry name" value="TPP-bd_CS"/>
</dbReference>
<dbReference type="KEGG" id="bpro:PMF13cell1_05556"/>
<dbReference type="InterPro" id="IPR029061">
    <property type="entry name" value="THDP-binding"/>
</dbReference>
<reference evidence="7 8" key="1">
    <citation type="submission" date="2019-01" db="EMBL/GenBank/DDBJ databases">
        <title>PMF-metabolizing Aryl O-demethylase.</title>
        <authorList>
            <person name="Kim M."/>
        </authorList>
    </citation>
    <scope>NUCLEOTIDE SEQUENCE [LARGE SCALE GENOMIC DNA]</scope>
    <source>
        <strain evidence="7 8">PMF1</strain>
    </source>
</reference>
<dbReference type="InterPro" id="IPR012001">
    <property type="entry name" value="Thiamin_PyroP_enz_TPP-bd_dom"/>
</dbReference>
<feature type="domain" description="Thiamine pyrophosphate enzyme N-terminal TPP-binding" evidence="6">
    <location>
        <begin position="32"/>
        <end position="135"/>
    </location>
</feature>
<evidence type="ECO:0000313" key="7">
    <source>
        <dbReference type="EMBL" id="QBE99962.1"/>
    </source>
</evidence>
<dbReference type="SUPFAM" id="SSF52467">
    <property type="entry name" value="DHS-like NAD/FAD-binding domain"/>
    <property type="match status" value="1"/>
</dbReference>
<keyword evidence="7" id="KW-0378">Hydrolase</keyword>
<dbReference type="AlphaFoldDB" id="A0A4P6M5W6"/>
<dbReference type="EMBL" id="CP035945">
    <property type="protein sequence ID" value="QBE99962.1"/>
    <property type="molecule type" value="Genomic_DNA"/>
</dbReference>
<dbReference type="EC" id="3.7.1.22" evidence="7"/>
<dbReference type="SUPFAM" id="SSF52518">
    <property type="entry name" value="Thiamin diphosphate-binding fold (THDP-binding)"/>
    <property type="match status" value="2"/>
</dbReference>
<organism evidence="7 8">
    <name type="scientific">Blautia producta</name>
    <dbReference type="NCBI Taxonomy" id="33035"/>
    <lineage>
        <taxon>Bacteria</taxon>
        <taxon>Bacillati</taxon>
        <taxon>Bacillota</taxon>
        <taxon>Clostridia</taxon>
        <taxon>Lachnospirales</taxon>
        <taxon>Lachnospiraceae</taxon>
        <taxon>Blautia</taxon>
    </lineage>
</organism>
<dbReference type="Proteomes" id="UP000289794">
    <property type="component" value="Chromosome"/>
</dbReference>
<dbReference type="GO" id="GO:0050660">
    <property type="term" value="F:flavin adenine dinucleotide binding"/>
    <property type="evidence" value="ECO:0007669"/>
    <property type="project" value="TreeGrafter"/>
</dbReference>
<dbReference type="GO" id="GO:0005948">
    <property type="term" value="C:acetolactate synthase complex"/>
    <property type="evidence" value="ECO:0007669"/>
    <property type="project" value="TreeGrafter"/>
</dbReference>
<dbReference type="PROSITE" id="PS00187">
    <property type="entry name" value="TPP_ENZYMES"/>
    <property type="match status" value="1"/>
</dbReference>
<evidence type="ECO:0000256" key="2">
    <source>
        <dbReference type="ARBA" id="ARBA00023052"/>
    </source>
</evidence>
<accession>A0A4P6M5W6</accession>
<dbReference type="RefSeq" id="WP_130182853.1">
    <property type="nucleotide sequence ID" value="NZ_CP035945.1"/>
</dbReference>
<comment type="similarity">
    <text evidence="1 3">Belongs to the TPP enzyme family.</text>
</comment>
<evidence type="ECO:0000259" key="6">
    <source>
        <dbReference type="Pfam" id="PF02776"/>
    </source>
</evidence>
<proteinExistence type="inferred from homology"/>
<sequence length="643" mass="70391">MAKTTRMTVAQAIVKFLDNQYVSMDGVETKFVEGFFTIFGHGIAVGLGEALDSDPGQLRVMQGRNEQGMCHVATAFAKQNNRKSIIPCASSVGPGAANMVTACATATVNNIPLLVFPADTFASRQPDPVLQQLEQSSSLATTTNDAFKPVCKYWDRITRPEQLMTALINAMRVLTDPSETGACCIALPQDVEGESYDYPDYFFEKRVHRITRPVAVEEELEDIAEVIANAKRPLLIVGGGVKYSEAGETVEKFCEEFHIPFGESQAGKSACQTSNPYCLGGIGVTGTLASNVIAKDADVVIAVGSRLSDFTTSSKHLFRNEDVKFVTINNNRYHAYKMDAVKAIGDAKATVEALAEKLRAKGYVSSYNGEIEAAKEAWDKEWDRLAGIEYTGDDFEPIIKARDPRTVPEFVKLTNGKITQTAALAAINKTIDKDATIITAGGSLPSCMQRMWRTDKRGGYHAEYGYSCMGYEVAATLGVKFAEPDNEVYCVVGDSSFQMLHSEIMTIMQERKKVNILVFDNCGFGCINNLEMNHGIGSIATEFRYTDGKKPTGDLIPVDYAKIGEGYGLKTYTCKTIAELVNALEDAKKQDIACLFDLKVIPKTMTDGYESWWNVGIATTSDKDSVKRACEGVMTGRNESRAY</sequence>
<dbReference type="Pfam" id="PF02775">
    <property type="entry name" value="TPP_enzyme_C"/>
    <property type="match status" value="1"/>
</dbReference>
<dbReference type="NCBIfam" id="TIGR04377">
    <property type="entry name" value="myo_inos_iolD"/>
    <property type="match status" value="1"/>
</dbReference>
<evidence type="ECO:0000313" key="8">
    <source>
        <dbReference type="Proteomes" id="UP000289794"/>
    </source>
</evidence>
<keyword evidence="2 3" id="KW-0786">Thiamine pyrophosphate</keyword>
<dbReference type="InterPro" id="IPR011766">
    <property type="entry name" value="TPP_enzyme_TPP-bd"/>
</dbReference>
<name>A0A4P6M5W6_9FIRM</name>
<feature type="domain" description="Thiamine pyrophosphate enzyme central" evidence="4">
    <location>
        <begin position="220"/>
        <end position="354"/>
    </location>
</feature>
<dbReference type="GO" id="GO:0003984">
    <property type="term" value="F:acetolactate synthase activity"/>
    <property type="evidence" value="ECO:0007669"/>
    <property type="project" value="TreeGrafter"/>
</dbReference>
<dbReference type="GO" id="GO:0102481">
    <property type="term" value="F:3D-(3,5/4)-trihydroxycyclohexane-1,2-dione hydrolase activity"/>
    <property type="evidence" value="ECO:0007669"/>
    <property type="project" value="UniProtKB-EC"/>
</dbReference>